<evidence type="ECO:0000313" key="5">
    <source>
        <dbReference type="Proteomes" id="UP001597180"/>
    </source>
</evidence>
<reference evidence="5" key="1">
    <citation type="journal article" date="2019" name="Int. J. Syst. Evol. Microbiol.">
        <title>The Global Catalogue of Microorganisms (GCM) 10K type strain sequencing project: providing services to taxonomists for standard genome sequencing and annotation.</title>
        <authorList>
            <consortium name="The Broad Institute Genomics Platform"/>
            <consortium name="The Broad Institute Genome Sequencing Center for Infectious Disease"/>
            <person name="Wu L."/>
            <person name="Ma J."/>
        </authorList>
    </citation>
    <scope>NUCLEOTIDE SEQUENCE [LARGE SCALE GENOMIC DNA]</scope>
    <source>
        <strain evidence="5">CCUG 53270</strain>
    </source>
</reference>
<dbReference type="PANTHER" id="PTHR42905">
    <property type="entry name" value="PHOSPHOENOLPYRUVATE CARBOXYLASE"/>
    <property type="match status" value="1"/>
</dbReference>
<keyword evidence="5" id="KW-1185">Reference proteome</keyword>
<evidence type="ECO:0000256" key="2">
    <source>
        <dbReference type="ARBA" id="ARBA00024063"/>
    </source>
</evidence>
<dbReference type="NCBIfam" id="TIGR02320">
    <property type="entry name" value="PEP_mutase"/>
    <property type="match status" value="1"/>
</dbReference>
<dbReference type="SUPFAM" id="SSF51621">
    <property type="entry name" value="Phosphoenolpyruvate/pyruvate domain"/>
    <property type="match status" value="1"/>
</dbReference>
<dbReference type="InterPro" id="IPR012698">
    <property type="entry name" value="PEnolPyrv_PMutase_core"/>
</dbReference>
<dbReference type="GO" id="GO:0050188">
    <property type="term" value="F:phosphoenolpyruvate mutase activity"/>
    <property type="evidence" value="ECO:0007669"/>
    <property type="project" value="UniProtKB-EC"/>
</dbReference>
<dbReference type="RefSeq" id="WP_345591632.1">
    <property type="nucleotide sequence ID" value="NZ_BAABJG010000027.1"/>
</dbReference>
<sequence>MNPSSLRSLLQEGRLLRFLEAHNGLTGLIVDRAMATLENGQTKAYDGMWLSSLCDSTAKGKPDIELVDFTSRLETLHQIQEISTKPIILDGDTGGQIEHLVFHIKTLERWGVSAIILEDKIGLKKNSLFGTEADQQQDSITHFQSKIRACKQAQVHSDFMVIARIESLILNKGLPDALQRAEAYVQAGADGILIHSKKEQPDEIFAFLREFKLQFKDIPVVVVPSTFSSVTETELESAGVNIVIYANHLLRSAYLSMNRVAHTILQQGRAYEVESECEPIPNIIRIL</sequence>
<gene>
    <name evidence="4" type="primary">aepX</name>
    <name evidence="4" type="ORF">ACFQ4B_03525</name>
</gene>
<dbReference type="Gene3D" id="3.20.20.60">
    <property type="entry name" value="Phosphoenolpyruvate-binding domains"/>
    <property type="match status" value="1"/>
</dbReference>
<keyword evidence="1 4" id="KW-0413">Isomerase</keyword>
<evidence type="ECO:0000256" key="1">
    <source>
        <dbReference type="ARBA" id="ARBA00023235"/>
    </source>
</evidence>
<dbReference type="EMBL" id="JBHTLU010000007">
    <property type="protein sequence ID" value="MFD1219181.1"/>
    <property type="molecule type" value="Genomic_DNA"/>
</dbReference>
<protein>
    <recommendedName>
        <fullName evidence="2">phosphoenolpyruvate mutase</fullName>
        <ecNumber evidence="2">5.4.2.9</ecNumber>
    </recommendedName>
</protein>
<accession>A0ABW3UGY5</accession>
<proteinExistence type="inferred from homology"/>
<dbReference type="PANTHER" id="PTHR42905:SF7">
    <property type="entry name" value="PHOSPHOENOLPYRUVATE PHOSPHOMUTASE"/>
    <property type="match status" value="1"/>
</dbReference>
<dbReference type="Pfam" id="PF13714">
    <property type="entry name" value="PEP_mutase"/>
    <property type="match status" value="1"/>
</dbReference>
<evidence type="ECO:0000313" key="4">
    <source>
        <dbReference type="EMBL" id="MFD1219181.1"/>
    </source>
</evidence>
<dbReference type="CDD" id="cd00377">
    <property type="entry name" value="ICL_PEPM"/>
    <property type="match status" value="1"/>
</dbReference>
<dbReference type="InterPro" id="IPR039556">
    <property type="entry name" value="ICL/PEPM"/>
</dbReference>
<dbReference type="InterPro" id="IPR015813">
    <property type="entry name" value="Pyrv/PenolPyrv_kinase-like_dom"/>
</dbReference>
<comment type="caution">
    <text evidence="4">The sequence shown here is derived from an EMBL/GenBank/DDBJ whole genome shotgun (WGS) entry which is preliminary data.</text>
</comment>
<dbReference type="Proteomes" id="UP001597180">
    <property type="component" value="Unassembled WGS sequence"/>
</dbReference>
<name>A0ABW3UGY5_9BACL</name>
<dbReference type="InterPro" id="IPR040442">
    <property type="entry name" value="Pyrv_kinase-like_dom_sf"/>
</dbReference>
<comment type="similarity">
    <text evidence="3">Belongs to the isocitrate lyase/PEP mutase superfamily. PEP mutase family.</text>
</comment>
<organism evidence="4 5">
    <name type="scientific">Paenibacillus vulneris</name>
    <dbReference type="NCBI Taxonomy" id="1133364"/>
    <lineage>
        <taxon>Bacteria</taxon>
        <taxon>Bacillati</taxon>
        <taxon>Bacillota</taxon>
        <taxon>Bacilli</taxon>
        <taxon>Bacillales</taxon>
        <taxon>Paenibacillaceae</taxon>
        <taxon>Paenibacillus</taxon>
    </lineage>
</organism>
<evidence type="ECO:0000256" key="3">
    <source>
        <dbReference type="ARBA" id="ARBA00038455"/>
    </source>
</evidence>
<dbReference type="EC" id="5.4.2.9" evidence="2"/>